<dbReference type="EMBL" id="BLWD01000001">
    <property type="protein sequence ID" value="GFN09148.1"/>
    <property type="molecule type" value="Genomic_DNA"/>
</dbReference>
<dbReference type="Proteomes" id="UP000498740">
    <property type="component" value="Unassembled WGS sequence"/>
</dbReference>
<sequence length="148" mass="16023">MCGGRPCRGVVCPRLRSKQVSLEGDKPTVKIEAQGLVPGQPHAQHIHGSTDGHDFRCPDRSADKDGDGIVTTAEGLPTYGDINISLTTTRVVTSSRSGLLQGAETYLRSIAIRRGVAPETAARVRTAIQGWDERPRDRAVRLSSPRLR</sequence>
<reference evidence="1 2" key="1">
    <citation type="submission" date="2020-05" db="EMBL/GenBank/DDBJ databases">
        <title>Whole genome shotgun sequence of Streptomyces microflavus NBRC 13062.</title>
        <authorList>
            <person name="Komaki H."/>
            <person name="Tamura T."/>
        </authorList>
    </citation>
    <scope>NUCLEOTIDE SEQUENCE [LARGE SCALE GENOMIC DNA]</scope>
    <source>
        <strain evidence="1 2">NBRC 13062</strain>
    </source>
</reference>
<name>A0A7J0D398_STRMI</name>
<evidence type="ECO:0000313" key="1">
    <source>
        <dbReference type="EMBL" id="GFN09148.1"/>
    </source>
</evidence>
<evidence type="ECO:0000313" key="2">
    <source>
        <dbReference type="Proteomes" id="UP000498740"/>
    </source>
</evidence>
<dbReference type="AlphaFoldDB" id="A0A7J0D398"/>
<gene>
    <name evidence="1" type="ORF">Smic_77040</name>
</gene>
<organism evidence="1 2">
    <name type="scientific">Streptomyces microflavus</name>
    <name type="common">Streptomyces lipmanii</name>
    <dbReference type="NCBI Taxonomy" id="1919"/>
    <lineage>
        <taxon>Bacteria</taxon>
        <taxon>Bacillati</taxon>
        <taxon>Actinomycetota</taxon>
        <taxon>Actinomycetes</taxon>
        <taxon>Kitasatosporales</taxon>
        <taxon>Streptomycetaceae</taxon>
        <taxon>Streptomyces</taxon>
    </lineage>
</organism>
<protein>
    <submittedName>
        <fullName evidence="1">Uncharacterized protein</fullName>
    </submittedName>
</protein>
<proteinExistence type="predicted"/>
<accession>A0A7J0D398</accession>
<comment type="caution">
    <text evidence="1">The sequence shown here is derived from an EMBL/GenBank/DDBJ whole genome shotgun (WGS) entry which is preliminary data.</text>
</comment>